<evidence type="ECO:0000256" key="4">
    <source>
        <dbReference type="ARBA" id="ARBA00022989"/>
    </source>
</evidence>
<name>A0A7C4RWH0_9BACT</name>
<evidence type="ECO:0000256" key="1">
    <source>
        <dbReference type="ARBA" id="ARBA00004141"/>
    </source>
</evidence>
<dbReference type="PANTHER" id="PTHR30474:SF1">
    <property type="entry name" value="PEPTIDOGLYCAN GLYCOSYLTRANSFERASE MRDB"/>
    <property type="match status" value="1"/>
</dbReference>
<comment type="subcellular location">
    <subcellularLocation>
        <location evidence="1">Membrane</location>
        <topology evidence="1">Multi-pass membrane protein</topology>
    </subcellularLocation>
</comment>
<evidence type="ECO:0000256" key="2">
    <source>
        <dbReference type="ARBA" id="ARBA00022692"/>
    </source>
</evidence>
<protein>
    <submittedName>
        <fullName evidence="7">Rod shape-determining protein RodA</fullName>
    </submittedName>
</protein>
<dbReference type="GO" id="GO:0005886">
    <property type="term" value="C:plasma membrane"/>
    <property type="evidence" value="ECO:0007669"/>
    <property type="project" value="TreeGrafter"/>
</dbReference>
<dbReference type="Pfam" id="PF01098">
    <property type="entry name" value="FTSW_RODA_SPOVE"/>
    <property type="match status" value="1"/>
</dbReference>
<gene>
    <name evidence="7" type="ORF">ENT77_04905</name>
</gene>
<dbReference type="EMBL" id="DSZY01000022">
    <property type="protein sequence ID" value="HGU40521.1"/>
    <property type="molecule type" value="Genomic_DNA"/>
</dbReference>
<accession>A0A7C4RWH0</accession>
<dbReference type="InterPro" id="IPR001182">
    <property type="entry name" value="FtsW/RodA"/>
</dbReference>
<keyword evidence="4 6" id="KW-1133">Transmembrane helix</keyword>
<evidence type="ECO:0000313" key="7">
    <source>
        <dbReference type="EMBL" id="HGU40521.1"/>
    </source>
</evidence>
<dbReference type="PANTHER" id="PTHR30474">
    <property type="entry name" value="CELL CYCLE PROTEIN"/>
    <property type="match status" value="1"/>
</dbReference>
<sequence>MSDFIIALVVVILMILGLVTLRSVVLDTKEAPRFQKQVIWDLLALSIMVYVIVEKEIRIKTLGRIAYVLSVILLVLVLLVGKTVYGARRWIDVGPFDLQPSELFKLSLVLMLSSTLNDPKNEGTLRGFLKSVLILSPAILVFLEPDLGMTILLFFIWFVMLFSSRMKLKYLLWTMGITIASAPLAFFTLLKDYQRARILAVLNPDKHLHSAAYNVLMSKAAIANGGVRGTGYGLGTITNMRVVPMQHTDFIFSAYAEQFGLLGTLFLLGLYGTILVLALAKLDRLKDNFWKYVTVGSCGVFAFHIFENVGMNIGLLPVTGIPLPFLSYGGTSTIIFAALVGLIIKARVVSKEPRQVE</sequence>
<reference evidence="7" key="1">
    <citation type="journal article" date="2020" name="mSystems">
        <title>Genome- and Community-Level Interaction Insights into Carbon Utilization and Element Cycling Functions of Hydrothermarchaeota in Hydrothermal Sediment.</title>
        <authorList>
            <person name="Zhou Z."/>
            <person name="Liu Y."/>
            <person name="Xu W."/>
            <person name="Pan J."/>
            <person name="Luo Z.H."/>
            <person name="Li M."/>
        </authorList>
    </citation>
    <scope>NUCLEOTIDE SEQUENCE [LARGE SCALE GENOMIC DNA]</scope>
    <source>
        <strain evidence="7">SpSt-609</strain>
    </source>
</reference>
<keyword evidence="3" id="KW-0133">Cell shape</keyword>
<dbReference type="GO" id="GO:0032153">
    <property type="term" value="C:cell division site"/>
    <property type="evidence" value="ECO:0007669"/>
    <property type="project" value="TreeGrafter"/>
</dbReference>
<organism evidence="7">
    <name type="scientific">Fervidobacterium thailandense</name>
    <dbReference type="NCBI Taxonomy" id="1008305"/>
    <lineage>
        <taxon>Bacteria</taxon>
        <taxon>Thermotogati</taxon>
        <taxon>Thermotogota</taxon>
        <taxon>Thermotogae</taxon>
        <taxon>Thermotogales</taxon>
        <taxon>Fervidobacteriaceae</taxon>
        <taxon>Fervidobacterium</taxon>
    </lineage>
</organism>
<feature type="transmembrane region" description="Helical" evidence="6">
    <location>
        <begin position="5"/>
        <end position="25"/>
    </location>
</feature>
<dbReference type="GO" id="GO:0015648">
    <property type="term" value="F:lipid-linked peptidoglycan transporter activity"/>
    <property type="evidence" value="ECO:0007669"/>
    <property type="project" value="TreeGrafter"/>
</dbReference>
<evidence type="ECO:0000256" key="6">
    <source>
        <dbReference type="SAM" id="Phobius"/>
    </source>
</evidence>
<evidence type="ECO:0000256" key="3">
    <source>
        <dbReference type="ARBA" id="ARBA00022960"/>
    </source>
</evidence>
<keyword evidence="5 6" id="KW-0472">Membrane</keyword>
<feature type="transmembrane region" description="Helical" evidence="6">
    <location>
        <begin position="326"/>
        <end position="344"/>
    </location>
</feature>
<dbReference type="InterPro" id="IPR018365">
    <property type="entry name" value="Cell_cycle_FtsW-rel_CS"/>
</dbReference>
<comment type="caution">
    <text evidence="7">The sequence shown here is derived from an EMBL/GenBank/DDBJ whole genome shotgun (WGS) entry which is preliminary data.</text>
</comment>
<dbReference type="PROSITE" id="PS00428">
    <property type="entry name" value="FTSW_RODA_SPOVE"/>
    <property type="match status" value="1"/>
</dbReference>
<dbReference type="AlphaFoldDB" id="A0A7C4RWH0"/>
<feature type="transmembrane region" description="Helical" evidence="6">
    <location>
        <begin position="134"/>
        <end position="158"/>
    </location>
</feature>
<feature type="transmembrane region" description="Helical" evidence="6">
    <location>
        <begin position="65"/>
        <end position="85"/>
    </location>
</feature>
<feature type="transmembrane region" description="Helical" evidence="6">
    <location>
        <begin position="259"/>
        <end position="280"/>
    </location>
</feature>
<dbReference type="GO" id="GO:0051301">
    <property type="term" value="P:cell division"/>
    <property type="evidence" value="ECO:0007669"/>
    <property type="project" value="InterPro"/>
</dbReference>
<evidence type="ECO:0000256" key="5">
    <source>
        <dbReference type="ARBA" id="ARBA00023136"/>
    </source>
</evidence>
<feature type="transmembrane region" description="Helical" evidence="6">
    <location>
        <begin position="289"/>
        <end position="306"/>
    </location>
</feature>
<keyword evidence="2 6" id="KW-0812">Transmembrane</keyword>
<proteinExistence type="predicted"/>
<feature type="transmembrane region" description="Helical" evidence="6">
    <location>
        <begin position="170"/>
        <end position="190"/>
    </location>
</feature>
<dbReference type="GO" id="GO:0008360">
    <property type="term" value="P:regulation of cell shape"/>
    <property type="evidence" value="ECO:0007669"/>
    <property type="project" value="UniProtKB-KW"/>
</dbReference>